<dbReference type="AlphaFoldDB" id="A0ABD8A6W0"/>
<dbReference type="InterPro" id="IPR036414">
    <property type="entry name" value="YaeB_N_sf"/>
</dbReference>
<proteinExistence type="inferred from homology"/>
<dbReference type="SUPFAM" id="SSF118196">
    <property type="entry name" value="YaeB-like"/>
    <property type="match status" value="1"/>
</dbReference>
<dbReference type="PROSITE" id="PS51668">
    <property type="entry name" value="TSAA_2"/>
    <property type="match status" value="1"/>
</dbReference>
<evidence type="ECO:0000313" key="5">
    <source>
        <dbReference type="Proteomes" id="UP001626603"/>
    </source>
</evidence>
<dbReference type="InterPro" id="IPR023370">
    <property type="entry name" value="TrmO-like_N"/>
</dbReference>
<dbReference type="EMBL" id="CP137641">
    <property type="protein sequence ID" value="WOX54840.1"/>
    <property type="molecule type" value="Genomic_DNA"/>
</dbReference>
<dbReference type="PANTHER" id="PTHR12818">
    <property type="entry name" value="TRNA (ADENINE(37)-N6)-METHYLTRANSFERASE"/>
    <property type="match status" value="1"/>
</dbReference>
<sequence>MIGTDYTCRAIGVVRTPFSDPAAAPIQAAFSTARGTVEVFPEFRDGLSALAGFSHLILIYRFHRAAGEELSERPLIDGAEPHGIFATRHFNRPNRLGLSVVRLAGIDGAVLAVEGVDLLDGTPVLDIKPYIPAFDSVPTAASGWVTPQHVEQIRRRSASFKVD</sequence>
<evidence type="ECO:0000259" key="3">
    <source>
        <dbReference type="PROSITE" id="PS51668"/>
    </source>
</evidence>
<dbReference type="Pfam" id="PF01980">
    <property type="entry name" value="TrmO_N"/>
    <property type="match status" value="1"/>
</dbReference>
<evidence type="ECO:0000313" key="4">
    <source>
        <dbReference type="EMBL" id="WOX54840.1"/>
    </source>
</evidence>
<evidence type="ECO:0000256" key="2">
    <source>
        <dbReference type="ARBA" id="ARBA00033753"/>
    </source>
</evidence>
<evidence type="ECO:0000256" key="1">
    <source>
        <dbReference type="ARBA" id="ARBA00022691"/>
    </source>
</evidence>
<keyword evidence="5" id="KW-1185">Reference proteome</keyword>
<protein>
    <submittedName>
        <fullName evidence="4">tRNA (N6-threonylcarbamoyladenosine(37)-N6)-methyltransferase TrmO</fullName>
    </submittedName>
</protein>
<organism evidence="4 5">
    <name type="scientific">Methanoculleus palmolei</name>
    <dbReference type="NCBI Taxonomy" id="72612"/>
    <lineage>
        <taxon>Archaea</taxon>
        <taxon>Methanobacteriati</taxon>
        <taxon>Methanobacteriota</taxon>
        <taxon>Stenosarchaea group</taxon>
        <taxon>Methanomicrobia</taxon>
        <taxon>Methanomicrobiales</taxon>
        <taxon>Methanomicrobiaceae</taxon>
        <taxon>Methanoculleus</taxon>
    </lineage>
</organism>
<gene>
    <name evidence="4" type="primary">tsaA</name>
    <name evidence="4" type="ORF">R6Y95_05030</name>
</gene>
<accession>A0ABD8A6W0</accession>
<dbReference type="PANTHER" id="PTHR12818:SF0">
    <property type="entry name" value="TRNA (ADENINE(37)-N6)-METHYLTRANSFERASE"/>
    <property type="match status" value="1"/>
</dbReference>
<comment type="similarity">
    <text evidence="2">Belongs to the tRNA methyltransferase O family.</text>
</comment>
<feature type="domain" description="TsaA-like" evidence="3">
    <location>
        <begin position="8"/>
        <end position="139"/>
    </location>
</feature>
<dbReference type="CDD" id="cd09281">
    <property type="entry name" value="UPF0066"/>
    <property type="match status" value="1"/>
</dbReference>
<name>A0ABD8A6W0_9EURY</name>
<keyword evidence="1" id="KW-0949">S-adenosyl-L-methionine</keyword>
<reference evidence="4 5" key="1">
    <citation type="submission" date="2023-10" db="EMBL/GenBank/DDBJ databases">
        <title>The complete genome sequence of Methanoculleus palmolei DSM 4273.</title>
        <authorList>
            <person name="Lai S.-J."/>
            <person name="You Y.-T."/>
            <person name="Chen S.-C."/>
        </authorList>
    </citation>
    <scope>NUCLEOTIDE SEQUENCE [LARGE SCALE GENOMIC DNA]</scope>
    <source>
        <strain evidence="4 5">DSM 4273</strain>
    </source>
</reference>
<dbReference type="InterPro" id="IPR036413">
    <property type="entry name" value="YaeB-like_sf"/>
</dbReference>
<dbReference type="Proteomes" id="UP001626603">
    <property type="component" value="Chromosome"/>
</dbReference>
<dbReference type="Gene3D" id="2.40.30.70">
    <property type="entry name" value="YaeB-like"/>
    <property type="match status" value="1"/>
</dbReference>
<dbReference type="NCBIfam" id="TIGR00104">
    <property type="entry name" value="tRNA_TsaA"/>
    <property type="match status" value="1"/>
</dbReference>
<dbReference type="InterPro" id="IPR040372">
    <property type="entry name" value="YaeB-like"/>
</dbReference>